<dbReference type="Gene3D" id="3.40.720.10">
    <property type="entry name" value="Alkaline Phosphatase, subunit A"/>
    <property type="match status" value="1"/>
</dbReference>
<evidence type="ECO:0000313" key="4">
    <source>
        <dbReference type="Proteomes" id="UP001320420"/>
    </source>
</evidence>
<dbReference type="AlphaFoldDB" id="A0AAN9ULQ0"/>
<dbReference type="GO" id="GO:0017111">
    <property type="term" value="F:ribonucleoside triphosphate phosphatase activity"/>
    <property type="evidence" value="ECO:0007669"/>
    <property type="project" value="TreeGrafter"/>
</dbReference>
<name>A0AAN9ULQ0_9PEZI</name>
<feature type="compositionally biased region" description="Basic residues" evidence="1">
    <location>
        <begin position="133"/>
        <end position="143"/>
    </location>
</feature>
<keyword evidence="2" id="KW-0812">Transmembrane</keyword>
<dbReference type="GO" id="GO:0047429">
    <property type="term" value="F:nucleoside triphosphate diphosphatase activity"/>
    <property type="evidence" value="ECO:0007669"/>
    <property type="project" value="TreeGrafter"/>
</dbReference>
<feature type="region of interest" description="Disordered" evidence="1">
    <location>
        <begin position="1"/>
        <end position="51"/>
    </location>
</feature>
<feature type="compositionally biased region" description="Polar residues" evidence="1">
    <location>
        <begin position="111"/>
        <end position="121"/>
    </location>
</feature>
<dbReference type="SUPFAM" id="SSF53649">
    <property type="entry name" value="Alkaline phosphatase-like"/>
    <property type="match status" value="1"/>
</dbReference>
<accession>A0AAN9ULQ0</accession>
<dbReference type="CDD" id="cd16018">
    <property type="entry name" value="Enpp"/>
    <property type="match status" value="1"/>
</dbReference>
<dbReference type="FunFam" id="3.30.1360.180:FF:000003">
    <property type="entry name" value="Type I phosphodiesterase/nucleotide pyrophosphatase family protein"/>
    <property type="match status" value="1"/>
</dbReference>
<dbReference type="Proteomes" id="UP001320420">
    <property type="component" value="Unassembled WGS sequence"/>
</dbReference>
<dbReference type="EMBL" id="JAKJXP020000071">
    <property type="protein sequence ID" value="KAK7750026.1"/>
    <property type="molecule type" value="Genomic_DNA"/>
</dbReference>
<feature type="region of interest" description="Disordered" evidence="1">
    <location>
        <begin position="72"/>
        <end position="184"/>
    </location>
</feature>
<organism evidence="3 4">
    <name type="scientific">Diatrype stigma</name>
    <dbReference type="NCBI Taxonomy" id="117547"/>
    <lineage>
        <taxon>Eukaryota</taxon>
        <taxon>Fungi</taxon>
        <taxon>Dikarya</taxon>
        <taxon>Ascomycota</taxon>
        <taxon>Pezizomycotina</taxon>
        <taxon>Sordariomycetes</taxon>
        <taxon>Xylariomycetidae</taxon>
        <taxon>Xylariales</taxon>
        <taxon>Diatrypaceae</taxon>
        <taxon>Diatrype</taxon>
    </lineage>
</organism>
<dbReference type="PANTHER" id="PTHR10151:SF120">
    <property type="entry name" value="BIS(5'-ADENOSYL)-TRIPHOSPHATASE"/>
    <property type="match status" value="1"/>
</dbReference>
<feature type="region of interest" description="Disordered" evidence="1">
    <location>
        <begin position="658"/>
        <end position="678"/>
    </location>
</feature>
<feature type="transmembrane region" description="Helical" evidence="2">
    <location>
        <begin position="207"/>
        <end position="226"/>
    </location>
</feature>
<comment type="caution">
    <text evidence="3">The sequence shown here is derived from an EMBL/GenBank/DDBJ whole genome shotgun (WGS) entry which is preliminary data.</text>
</comment>
<dbReference type="Gene3D" id="3.30.1360.180">
    <property type="match status" value="1"/>
</dbReference>
<evidence type="ECO:0000256" key="1">
    <source>
        <dbReference type="SAM" id="MobiDB-lite"/>
    </source>
</evidence>
<feature type="compositionally biased region" description="Acidic residues" evidence="1">
    <location>
        <begin position="726"/>
        <end position="738"/>
    </location>
</feature>
<feature type="compositionally biased region" description="Acidic residues" evidence="1">
    <location>
        <begin position="665"/>
        <end position="678"/>
    </location>
</feature>
<evidence type="ECO:0000256" key="2">
    <source>
        <dbReference type="SAM" id="Phobius"/>
    </source>
</evidence>
<keyword evidence="4" id="KW-1185">Reference proteome</keyword>
<feature type="region of interest" description="Disordered" evidence="1">
    <location>
        <begin position="714"/>
        <end position="744"/>
    </location>
</feature>
<evidence type="ECO:0000313" key="3">
    <source>
        <dbReference type="EMBL" id="KAK7750026.1"/>
    </source>
</evidence>
<sequence>MPLQPLNTSVERDRSLLSPNAYDEDVSSLHSRSEQDTDSEDDQLIARARNSEELRARDRMVLMEEEEMDKLVVNSRAQQERQRRRSSNRSATNLALPNPIEMLRGYRRGRSTSPIGENSSAIDDPYSYDEKRRNRRARRRSKRDRLLKEAENGEDGALMYEMEGGGMKDGSSTGESSDRDDSGELDRRRLLEISEAKTEKKRRWKKWLLVHSIIAVGFAFLVLLAWKLSVNRKSATMAYTPPALVSNGTALFAPTTLIISLDGFRADFLQRGLTPRLNAFAREGVSPLYMLPSFPSVTFPNHYTLATGLYPESHGIVGNTFWDPSEQAEFYYTDPDRSMNPKWWAGEPFWVTAEQQGLRTAIHMWPGSEAHIGGVEPSFLDDFKSKEKLPKKTARILELLDMPGLEDPNAAIEDMRPQIIAAYVPNVDGDGHKYGPNSTEIRKTISQVDTMLDDIFKGLEERNLTDIVNVIIVSDHGMATTDVDRMIQIDDLIDLDKVEHIDGWPLSGIRPKNPEDLQVLYEQALEKSKSNPNFEVYLKDKDMPERYHFANNDRIAPLWIVPKTGWAIVKKEEFNIQEAKAENKVYHPRGLHGYDHEHPLMRAIFIARGPAFPHEPHSKIEVFQNIEVYNILCDSVGMQPVPNNGTLRLPLSPVGLHDSQSTFEELPDPEEEVQSGDDDQLATGMMSILPVDALSTATSEEDLATGLMSILPVETSPIEVNPAPADDTEDHDEEDDDDKKDGRPWWENAWTWVSDKVDKLVGAVTGSKDSS</sequence>
<proteinExistence type="predicted"/>
<dbReference type="InterPro" id="IPR017850">
    <property type="entry name" value="Alkaline_phosphatase_core_sf"/>
</dbReference>
<dbReference type="Pfam" id="PF01663">
    <property type="entry name" value="Phosphodiest"/>
    <property type="match status" value="1"/>
</dbReference>
<gene>
    <name evidence="3" type="ORF">SLS62_008018</name>
</gene>
<reference evidence="3 4" key="1">
    <citation type="submission" date="2024-02" db="EMBL/GenBank/DDBJ databases">
        <title>De novo assembly and annotation of 12 fungi associated with fruit tree decline syndrome in Ontario, Canada.</title>
        <authorList>
            <person name="Sulman M."/>
            <person name="Ellouze W."/>
            <person name="Ilyukhin E."/>
        </authorList>
    </citation>
    <scope>NUCLEOTIDE SEQUENCE [LARGE SCALE GENOMIC DNA]</scope>
    <source>
        <strain evidence="3 4">M11/M66-122</strain>
    </source>
</reference>
<keyword evidence="2" id="KW-0472">Membrane</keyword>
<dbReference type="InterPro" id="IPR002591">
    <property type="entry name" value="Phosphodiest/P_Trfase"/>
</dbReference>
<keyword evidence="2" id="KW-1133">Transmembrane helix</keyword>
<dbReference type="PANTHER" id="PTHR10151">
    <property type="entry name" value="ECTONUCLEOTIDE PYROPHOSPHATASE/PHOSPHODIESTERASE"/>
    <property type="match status" value="1"/>
</dbReference>
<dbReference type="GO" id="GO:0009141">
    <property type="term" value="P:nucleoside triphosphate metabolic process"/>
    <property type="evidence" value="ECO:0007669"/>
    <property type="project" value="TreeGrafter"/>
</dbReference>
<protein>
    <submittedName>
        <fullName evidence="3">Uncharacterized protein</fullName>
    </submittedName>
</protein>